<proteinExistence type="predicted"/>
<keyword evidence="1" id="KW-0472">Membrane</keyword>
<dbReference type="Proteomes" id="UP000006757">
    <property type="component" value="Unassembled WGS sequence"/>
</dbReference>
<dbReference type="HOGENOM" id="CLU_660878_0_0_1"/>
<keyword evidence="1" id="KW-1133">Transmembrane helix</keyword>
<accession>K1WRG6</accession>
<dbReference type="AlphaFoldDB" id="K1WRG6"/>
<comment type="caution">
    <text evidence="2">The sequence shown here is derived from an EMBL/GenBank/DDBJ whole genome shotgun (WGS) entry which is preliminary data.</text>
</comment>
<evidence type="ECO:0000313" key="3">
    <source>
        <dbReference type="Proteomes" id="UP000006757"/>
    </source>
</evidence>
<protein>
    <submittedName>
        <fullName evidence="2">Uncharacterized protein</fullName>
    </submittedName>
</protein>
<feature type="transmembrane region" description="Helical" evidence="1">
    <location>
        <begin position="378"/>
        <end position="408"/>
    </location>
</feature>
<name>K1WRG6_TRIAC</name>
<organism evidence="2 3">
    <name type="scientific">Trichosporon asahii var. asahii (strain CBS 8904)</name>
    <name type="common">Yeast</name>
    <dbReference type="NCBI Taxonomy" id="1220162"/>
    <lineage>
        <taxon>Eukaryota</taxon>
        <taxon>Fungi</taxon>
        <taxon>Dikarya</taxon>
        <taxon>Basidiomycota</taxon>
        <taxon>Agaricomycotina</taxon>
        <taxon>Tremellomycetes</taxon>
        <taxon>Trichosporonales</taxon>
        <taxon>Trichosporonaceae</taxon>
        <taxon>Trichosporon</taxon>
    </lineage>
</organism>
<keyword evidence="3" id="KW-1185">Reference proteome</keyword>
<evidence type="ECO:0000313" key="2">
    <source>
        <dbReference type="EMBL" id="EKD03609.1"/>
    </source>
</evidence>
<evidence type="ECO:0000256" key="1">
    <source>
        <dbReference type="SAM" id="Phobius"/>
    </source>
</evidence>
<keyword evidence="1" id="KW-0812">Transmembrane</keyword>
<reference evidence="2 3" key="1">
    <citation type="journal article" date="2012" name="Eukaryot. Cell">
        <title>Genome sequence of the Trichosporon asahii environmental strain CBS 8904.</title>
        <authorList>
            <person name="Yang R.Y."/>
            <person name="Li H.T."/>
            <person name="Zhu H."/>
            <person name="Zhou G.P."/>
            <person name="Wang M."/>
            <person name="Wang L."/>
        </authorList>
    </citation>
    <scope>NUCLEOTIDE SEQUENCE [LARGE SCALE GENOMIC DNA]</scope>
    <source>
        <strain evidence="2 3">CBS 8904</strain>
    </source>
</reference>
<gene>
    <name evidence="2" type="ORF">A1Q2_02086</name>
</gene>
<dbReference type="EMBL" id="AMBO01000245">
    <property type="protein sequence ID" value="EKD03609.1"/>
    <property type="molecule type" value="Genomic_DNA"/>
</dbReference>
<dbReference type="InParanoid" id="K1WRG6"/>
<sequence length="416" mass="44305">MRLLHSFVSSGLTGSLMARVPGTSGLSCPRPQSVPHACAAAAVSADPRCGHSIPAISAGEVPFEAAQPPRPSGRGTGEHVFVPVLKADDRTCYSANRTCDEELEQRQHDRAKEVEALAVCAPAVIAEEHSHAADVLEVEIPHVWEQVAPSEVHDKEGIEHLPAPGITVYDALTRLLRLVGLEEVVGHHTARVAYQPGSGSRPRRADATPRLAPRTRAIRRVPEIALVLLVAPGRGEVEVIHLDDERIDVNHGRSVHLDRAAAEGAQGHGRYRTLPAPYASSRGCDPDPPMKSEQQVDFILDLAAYESQGEKRAPIGELDDRREQVREIEERERARVGFQGEGGCTVLDSWCGGVTGGGPSGEVGGVGRARLRGRPPGLGVAVAFVFASGFSFAFAVLALTFALAFAAARLATLAIV</sequence>